<comment type="caution">
    <text evidence="1">The sequence shown here is derived from an EMBL/GenBank/DDBJ whole genome shotgun (WGS) entry which is preliminary data.</text>
</comment>
<organism evidence="1 2">
    <name type="scientific">Colletotrichum navitas</name>
    <dbReference type="NCBI Taxonomy" id="681940"/>
    <lineage>
        <taxon>Eukaryota</taxon>
        <taxon>Fungi</taxon>
        <taxon>Dikarya</taxon>
        <taxon>Ascomycota</taxon>
        <taxon>Pezizomycotina</taxon>
        <taxon>Sordariomycetes</taxon>
        <taxon>Hypocreomycetidae</taxon>
        <taxon>Glomerellales</taxon>
        <taxon>Glomerellaceae</taxon>
        <taxon>Colletotrichum</taxon>
        <taxon>Colletotrichum graminicola species complex</taxon>
    </lineage>
</organism>
<dbReference type="RefSeq" id="XP_060412345.1">
    <property type="nucleotide sequence ID" value="XM_060552014.1"/>
</dbReference>
<evidence type="ECO:0000313" key="2">
    <source>
        <dbReference type="Proteomes" id="UP001230504"/>
    </source>
</evidence>
<dbReference type="GeneID" id="85436254"/>
<evidence type="ECO:0000313" key="1">
    <source>
        <dbReference type="EMBL" id="KAK1585319.1"/>
    </source>
</evidence>
<dbReference type="Proteomes" id="UP001230504">
    <property type="component" value="Unassembled WGS sequence"/>
</dbReference>
<name>A0AAD8PV79_9PEZI</name>
<sequence length="189" mass="21246">MYVSPGRLFLITHRSGDGTFLVPLPPHRLPFVSFPLLSCAMLCYALPCFDFLSDPIPSSLPPSSNLSKSSFSERARSLQRGRVDQQSAPVYQVRKVKSRPAIFAAAVNRIVLANGRGGFKGHKHKKKKKKNARRTCPLYRVFEECSNNVTVSHIYARAVGREGVLFRWRTAEYSQVSPPLVCFMTWVGM</sequence>
<dbReference type="EMBL" id="JAHLJV010000045">
    <property type="protein sequence ID" value="KAK1585319.1"/>
    <property type="molecule type" value="Genomic_DNA"/>
</dbReference>
<protein>
    <submittedName>
        <fullName evidence="1">Uncharacterized protein</fullName>
    </submittedName>
</protein>
<reference evidence="1" key="1">
    <citation type="submission" date="2021-06" db="EMBL/GenBank/DDBJ databases">
        <title>Comparative genomics, transcriptomics and evolutionary studies reveal genomic signatures of adaptation to plant cell wall in hemibiotrophic fungi.</title>
        <authorList>
            <consortium name="DOE Joint Genome Institute"/>
            <person name="Baroncelli R."/>
            <person name="Diaz J.F."/>
            <person name="Benocci T."/>
            <person name="Peng M."/>
            <person name="Battaglia E."/>
            <person name="Haridas S."/>
            <person name="Andreopoulos W."/>
            <person name="Labutti K."/>
            <person name="Pangilinan J."/>
            <person name="Floch G.L."/>
            <person name="Makela M.R."/>
            <person name="Henrissat B."/>
            <person name="Grigoriev I.V."/>
            <person name="Crouch J.A."/>
            <person name="De Vries R.P."/>
            <person name="Sukno S.A."/>
            <person name="Thon M.R."/>
        </authorList>
    </citation>
    <scope>NUCLEOTIDE SEQUENCE</scope>
    <source>
        <strain evidence="1">CBS 125086</strain>
    </source>
</reference>
<keyword evidence="2" id="KW-1185">Reference proteome</keyword>
<gene>
    <name evidence="1" type="ORF">LY79DRAFT_270368</name>
</gene>
<dbReference type="AlphaFoldDB" id="A0AAD8PV79"/>
<accession>A0AAD8PV79</accession>
<proteinExistence type="predicted"/>